<dbReference type="InterPro" id="IPR000726">
    <property type="entry name" value="Glyco_hydro_19_cat"/>
</dbReference>
<evidence type="ECO:0000256" key="2">
    <source>
        <dbReference type="ARBA" id="ARBA00023277"/>
    </source>
</evidence>
<evidence type="ECO:0000256" key="3">
    <source>
        <dbReference type="ARBA" id="ARBA00023295"/>
    </source>
</evidence>
<reference evidence="7" key="1">
    <citation type="journal article" date="2015" name="Proc. Natl. Acad. Sci. U.S.A.">
        <title>Genome sequence of the Asian Tiger mosquito, Aedes albopictus, reveals insights into its biology, genetics, and evolution.</title>
        <authorList>
            <person name="Chen X.G."/>
            <person name="Jiang X."/>
            <person name="Gu J."/>
            <person name="Xu M."/>
            <person name="Wu Y."/>
            <person name="Deng Y."/>
            <person name="Zhang C."/>
            <person name="Bonizzoni M."/>
            <person name="Dermauw W."/>
            <person name="Vontas J."/>
            <person name="Armbruster P."/>
            <person name="Huang X."/>
            <person name="Yang Y."/>
            <person name="Zhang H."/>
            <person name="He W."/>
            <person name="Peng H."/>
            <person name="Liu Y."/>
            <person name="Wu K."/>
            <person name="Chen J."/>
            <person name="Lirakis M."/>
            <person name="Topalis P."/>
            <person name="Van Leeuwen T."/>
            <person name="Hall A.B."/>
            <person name="Jiang X."/>
            <person name="Thorpe C."/>
            <person name="Mueller R.L."/>
            <person name="Sun C."/>
            <person name="Waterhouse R.M."/>
            <person name="Yan G."/>
            <person name="Tu Z.J."/>
            <person name="Fang X."/>
            <person name="James A.A."/>
        </authorList>
    </citation>
    <scope>NUCLEOTIDE SEQUENCE [LARGE SCALE GENOMIC DNA]</scope>
    <source>
        <strain evidence="7">Foshan</strain>
    </source>
</reference>
<evidence type="ECO:0000313" key="7">
    <source>
        <dbReference type="Proteomes" id="UP000069940"/>
    </source>
</evidence>
<dbReference type="SUPFAM" id="SSF53955">
    <property type="entry name" value="Lysozyme-like"/>
    <property type="match status" value="1"/>
</dbReference>
<proteinExistence type="predicted"/>
<dbReference type="InterPro" id="IPR023346">
    <property type="entry name" value="Lysozyme-like_dom_sf"/>
</dbReference>
<evidence type="ECO:0000256" key="4">
    <source>
        <dbReference type="ARBA" id="ARBA00023326"/>
    </source>
</evidence>
<keyword evidence="7" id="KW-1185">Reference proteome</keyword>
<accession>A0ABM1YGV8</accession>
<dbReference type="RefSeq" id="XP_019559936.3">
    <property type="nucleotide sequence ID" value="XM_019704391.3"/>
</dbReference>
<keyword evidence="3" id="KW-0326">Glycosidase</keyword>
<evidence type="ECO:0000259" key="5">
    <source>
        <dbReference type="Pfam" id="PF00182"/>
    </source>
</evidence>
<dbReference type="Proteomes" id="UP000069940">
    <property type="component" value="Unassembled WGS sequence"/>
</dbReference>
<dbReference type="Pfam" id="PF00182">
    <property type="entry name" value="Glyco_hydro_19"/>
    <property type="match status" value="1"/>
</dbReference>
<keyword evidence="2" id="KW-0119">Carbohydrate metabolism</keyword>
<feature type="domain" description="Glycoside hydrolase family 19 catalytic" evidence="5">
    <location>
        <begin position="51"/>
        <end position="119"/>
    </location>
</feature>
<keyword evidence="1" id="KW-0378">Hydrolase</keyword>
<sequence>MALHACGYRSISTDDAKEIVLQINKMTESVNEAAMFLAHLFHESGGFQHRSESNGPKKSYAPYYGRGYIQITYYYNYRDASKVIYENEQVLLDFPDKVSETVYMSMRVSVWFWRTKVRPAGGPSSNDFYRTTEVINGELEPPGSFLANRRYGLYVDVADVLGVTNKAKS</sequence>
<dbReference type="GeneID" id="109428593"/>
<dbReference type="CDD" id="cd00325">
    <property type="entry name" value="chitinase_GH19"/>
    <property type="match status" value="1"/>
</dbReference>
<organism evidence="6 7">
    <name type="scientific">Aedes albopictus</name>
    <name type="common">Asian tiger mosquito</name>
    <name type="synonym">Stegomyia albopicta</name>
    <dbReference type="NCBI Taxonomy" id="7160"/>
    <lineage>
        <taxon>Eukaryota</taxon>
        <taxon>Metazoa</taxon>
        <taxon>Ecdysozoa</taxon>
        <taxon>Arthropoda</taxon>
        <taxon>Hexapoda</taxon>
        <taxon>Insecta</taxon>
        <taxon>Pterygota</taxon>
        <taxon>Neoptera</taxon>
        <taxon>Endopterygota</taxon>
        <taxon>Diptera</taxon>
        <taxon>Nematocera</taxon>
        <taxon>Culicoidea</taxon>
        <taxon>Culicidae</taxon>
        <taxon>Culicinae</taxon>
        <taxon>Aedini</taxon>
        <taxon>Aedes</taxon>
        <taxon>Stegomyia</taxon>
    </lineage>
</organism>
<evidence type="ECO:0000313" key="6">
    <source>
        <dbReference type="EnsemblMetazoa" id="AALFPA23_009022.P12351"/>
    </source>
</evidence>
<dbReference type="Gene3D" id="3.30.20.10">
    <property type="entry name" value="Endochitinase, domain 2"/>
    <property type="match status" value="1"/>
</dbReference>
<reference evidence="6" key="2">
    <citation type="submission" date="2025-05" db="UniProtKB">
        <authorList>
            <consortium name="EnsemblMetazoa"/>
        </authorList>
    </citation>
    <scope>IDENTIFICATION</scope>
    <source>
        <strain evidence="6">Foshan</strain>
    </source>
</reference>
<dbReference type="Gene3D" id="1.10.530.10">
    <property type="match status" value="1"/>
</dbReference>
<dbReference type="PANTHER" id="PTHR22595">
    <property type="entry name" value="CHITINASE-RELATED"/>
    <property type="match status" value="1"/>
</dbReference>
<name>A0ABM1YGV8_AEDAL</name>
<dbReference type="EnsemblMetazoa" id="AALFPA23_009022.R12351">
    <property type="protein sequence ID" value="AALFPA23_009022.P12351"/>
    <property type="gene ID" value="AALFPA23_009022"/>
</dbReference>
<keyword evidence="4" id="KW-0624">Polysaccharide degradation</keyword>
<dbReference type="PANTHER" id="PTHR22595:SF197">
    <property type="entry name" value="CHITINASE FAMILY PROTEIN"/>
    <property type="match status" value="1"/>
</dbReference>
<evidence type="ECO:0000256" key="1">
    <source>
        <dbReference type="ARBA" id="ARBA00022801"/>
    </source>
</evidence>
<protein>
    <recommendedName>
        <fullName evidence="5">Glycoside hydrolase family 19 catalytic domain-containing protein</fullName>
    </recommendedName>
</protein>